<dbReference type="InterPro" id="IPR045635">
    <property type="entry name" value="DUF6412"/>
</dbReference>
<feature type="transmembrane region" description="Helical" evidence="2">
    <location>
        <begin position="7"/>
        <end position="28"/>
    </location>
</feature>
<evidence type="ECO:0000256" key="2">
    <source>
        <dbReference type="SAM" id="Phobius"/>
    </source>
</evidence>
<dbReference type="EMBL" id="JBEDNQ010000001">
    <property type="protein sequence ID" value="MEQ3549430.1"/>
    <property type="molecule type" value="Genomic_DNA"/>
</dbReference>
<reference evidence="3 4" key="1">
    <citation type="submission" date="2024-03" db="EMBL/GenBank/DDBJ databases">
        <title>Draft genome sequence of Pseudonocardia nematodicida JCM 31783.</title>
        <authorList>
            <person name="Butdee W."/>
            <person name="Duangmal K."/>
        </authorList>
    </citation>
    <scope>NUCLEOTIDE SEQUENCE [LARGE SCALE GENOMIC DNA]</scope>
    <source>
        <strain evidence="3 4">JCM 31783</strain>
    </source>
</reference>
<evidence type="ECO:0000256" key="1">
    <source>
        <dbReference type="SAM" id="MobiDB-lite"/>
    </source>
</evidence>
<evidence type="ECO:0000313" key="4">
    <source>
        <dbReference type="Proteomes" id="UP001494902"/>
    </source>
</evidence>
<protein>
    <submittedName>
        <fullName evidence="3">DUF6412 domain-containing protein</fullName>
    </submittedName>
</protein>
<dbReference type="Proteomes" id="UP001494902">
    <property type="component" value="Unassembled WGS sequence"/>
</dbReference>
<feature type="transmembrane region" description="Helical" evidence="2">
    <location>
        <begin position="34"/>
        <end position="53"/>
    </location>
</feature>
<feature type="region of interest" description="Disordered" evidence="1">
    <location>
        <begin position="71"/>
        <end position="106"/>
    </location>
</feature>
<keyword evidence="2" id="KW-1133">Transmembrane helix</keyword>
<feature type="compositionally biased region" description="Low complexity" evidence="1">
    <location>
        <begin position="95"/>
        <end position="106"/>
    </location>
</feature>
<name>A0ABV1K4R2_9PSEU</name>
<gene>
    <name evidence="3" type="ORF">WIS52_03005</name>
</gene>
<sequence length="106" mass="10759">MTDRTPALVRGAAAMVLATLLVLVPVLFTPDGDAGLLGAVVALALLACAGRGAGAQVRAIVTTATTVRERHRAGRTLGVPRHSDPDAPGRPRPRAPGALRPEPATA</sequence>
<keyword evidence="2" id="KW-0472">Membrane</keyword>
<evidence type="ECO:0000313" key="3">
    <source>
        <dbReference type="EMBL" id="MEQ3549430.1"/>
    </source>
</evidence>
<dbReference type="RefSeq" id="WP_349296505.1">
    <property type="nucleotide sequence ID" value="NZ_JBEDNQ010000001.1"/>
</dbReference>
<proteinExistence type="predicted"/>
<keyword evidence="2" id="KW-0812">Transmembrane</keyword>
<accession>A0ABV1K4R2</accession>
<organism evidence="3 4">
    <name type="scientific">Pseudonocardia nematodicida</name>
    <dbReference type="NCBI Taxonomy" id="1206997"/>
    <lineage>
        <taxon>Bacteria</taxon>
        <taxon>Bacillati</taxon>
        <taxon>Actinomycetota</taxon>
        <taxon>Actinomycetes</taxon>
        <taxon>Pseudonocardiales</taxon>
        <taxon>Pseudonocardiaceae</taxon>
        <taxon>Pseudonocardia</taxon>
    </lineage>
</organism>
<keyword evidence="4" id="KW-1185">Reference proteome</keyword>
<dbReference type="Pfam" id="PF19950">
    <property type="entry name" value="DUF6412"/>
    <property type="match status" value="1"/>
</dbReference>
<comment type="caution">
    <text evidence="3">The sequence shown here is derived from an EMBL/GenBank/DDBJ whole genome shotgun (WGS) entry which is preliminary data.</text>
</comment>